<evidence type="ECO:0000313" key="2">
    <source>
        <dbReference type="EMBL" id="MPD01873.1"/>
    </source>
</evidence>
<feature type="compositionally biased region" description="Pro residues" evidence="1">
    <location>
        <begin position="34"/>
        <end position="47"/>
    </location>
</feature>
<feature type="region of interest" description="Disordered" evidence="1">
    <location>
        <begin position="25"/>
        <end position="68"/>
    </location>
</feature>
<keyword evidence="3" id="KW-1185">Reference proteome</keyword>
<name>A0A5B7K0D6_PORTR</name>
<feature type="compositionally biased region" description="Low complexity" evidence="1">
    <location>
        <begin position="48"/>
        <end position="68"/>
    </location>
</feature>
<evidence type="ECO:0000313" key="3">
    <source>
        <dbReference type="Proteomes" id="UP000324222"/>
    </source>
</evidence>
<organism evidence="2 3">
    <name type="scientific">Portunus trituberculatus</name>
    <name type="common">Swimming crab</name>
    <name type="synonym">Neptunus trituberculatus</name>
    <dbReference type="NCBI Taxonomy" id="210409"/>
    <lineage>
        <taxon>Eukaryota</taxon>
        <taxon>Metazoa</taxon>
        <taxon>Ecdysozoa</taxon>
        <taxon>Arthropoda</taxon>
        <taxon>Crustacea</taxon>
        <taxon>Multicrustacea</taxon>
        <taxon>Malacostraca</taxon>
        <taxon>Eumalacostraca</taxon>
        <taxon>Eucarida</taxon>
        <taxon>Decapoda</taxon>
        <taxon>Pleocyemata</taxon>
        <taxon>Brachyura</taxon>
        <taxon>Eubrachyura</taxon>
        <taxon>Portunoidea</taxon>
        <taxon>Portunidae</taxon>
        <taxon>Portuninae</taxon>
        <taxon>Portunus</taxon>
    </lineage>
</organism>
<dbReference type="AlphaFoldDB" id="A0A5B7K0D6"/>
<sequence>MPLKKYMRAPVEEVPSIKEKLAFFEQRGRGKTQPHPPKSPPVMPFFPPSFSSSSSSSPSSLRPPSRPWSYCVELMAL</sequence>
<reference evidence="2 3" key="1">
    <citation type="submission" date="2019-05" db="EMBL/GenBank/DDBJ databases">
        <title>Another draft genome of Portunus trituberculatus and its Hox gene families provides insights of decapod evolution.</title>
        <authorList>
            <person name="Jeong J.-H."/>
            <person name="Song I."/>
            <person name="Kim S."/>
            <person name="Choi T."/>
            <person name="Kim D."/>
            <person name="Ryu S."/>
            <person name="Kim W."/>
        </authorList>
    </citation>
    <scope>NUCLEOTIDE SEQUENCE [LARGE SCALE GENOMIC DNA]</scope>
    <source>
        <tissue evidence="2">Muscle</tissue>
    </source>
</reference>
<comment type="caution">
    <text evidence="2">The sequence shown here is derived from an EMBL/GenBank/DDBJ whole genome shotgun (WGS) entry which is preliminary data.</text>
</comment>
<accession>A0A5B7K0D6</accession>
<proteinExistence type="predicted"/>
<dbReference type="Proteomes" id="UP000324222">
    <property type="component" value="Unassembled WGS sequence"/>
</dbReference>
<protein>
    <submittedName>
        <fullName evidence="2">Uncharacterized protein</fullName>
    </submittedName>
</protein>
<evidence type="ECO:0000256" key="1">
    <source>
        <dbReference type="SAM" id="MobiDB-lite"/>
    </source>
</evidence>
<dbReference type="EMBL" id="VSRR010128912">
    <property type="protein sequence ID" value="MPD01873.1"/>
    <property type="molecule type" value="Genomic_DNA"/>
</dbReference>
<gene>
    <name evidence="2" type="ORF">E2C01_097421</name>
</gene>